<feature type="transmembrane region" description="Helical" evidence="1">
    <location>
        <begin position="20"/>
        <end position="44"/>
    </location>
</feature>
<protein>
    <submittedName>
        <fullName evidence="2">Uncharacterized protein</fullName>
    </submittedName>
</protein>
<reference evidence="2 3" key="1">
    <citation type="journal article" date="2022" name="Microbiol. Resour. Announc.">
        <title>Complete Genome Sequence of the Hyperthermophilic and Acidophilic Archaeon Saccharolobus caldissimus Strain HS-3T.</title>
        <authorList>
            <person name="Sakai H.D."/>
            <person name="Kurosawa N."/>
        </authorList>
    </citation>
    <scope>NUCLEOTIDE SEQUENCE [LARGE SCALE GENOMIC DNA]</scope>
    <source>
        <strain evidence="2 3">JCM32116</strain>
    </source>
</reference>
<evidence type="ECO:0000313" key="2">
    <source>
        <dbReference type="EMBL" id="BDC00180.1"/>
    </source>
</evidence>
<name>A0AAQ4CWJ8_9CREN</name>
<dbReference type="KEGG" id="scas:SACC_31960"/>
<evidence type="ECO:0000313" key="3">
    <source>
        <dbReference type="Proteomes" id="UP001319921"/>
    </source>
</evidence>
<keyword evidence="1" id="KW-0472">Membrane</keyword>
<sequence length="52" mass="6040">MIRSLILLSLFFKPIYSELSLLFSILIIFLIVSLTLISVLIRLIKGFLMVRK</sequence>
<dbReference type="EMBL" id="AP025226">
    <property type="protein sequence ID" value="BDC00180.1"/>
    <property type="molecule type" value="Genomic_DNA"/>
</dbReference>
<proteinExistence type="predicted"/>
<dbReference type="Proteomes" id="UP001319921">
    <property type="component" value="Chromosome"/>
</dbReference>
<dbReference type="AlphaFoldDB" id="A0AAQ4CWJ8"/>
<keyword evidence="1" id="KW-1133">Transmembrane helix</keyword>
<accession>A0AAQ4CWJ8</accession>
<evidence type="ECO:0000256" key="1">
    <source>
        <dbReference type="SAM" id="Phobius"/>
    </source>
</evidence>
<keyword evidence="3" id="KW-1185">Reference proteome</keyword>
<gene>
    <name evidence="2" type="ORF">SACC_31960</name>
</gene>
<organism evidence="2 3">
    <name type="scientific">Saccharolobus caldissimus</name>
    <dbReference type="NCBI Taxonomy" id="1702097"/>
    <lineage>
        <taxon>Archaea</taxon>
        <taxon>Thermoproteota</taxon>
        <taxon>Thermoprotei</taxon>
        <taxon>Sulfolobales</taxon>
        <taxon>Sulfolobaceae</taxon>
        <taxon>Saccharolobus</taxon>
    </lineage>
</organism>
<keyword evidence="1" id="KW-0812">Transmembrane</keyword>